<keyword evidence="3" id="KW-1185">Reference proteome</keyword>
<gene>
    <name evidence="2" type="ORF">H6G18_22210</name>
</gene>
<organism evidence="2 3">
    <name type="scientific">Anabaena subtropica FACHB-260</name>
    <dbReference type="NCBI Taxonomy" id="2692884"/>
    <lineage>
        <taxon>Bacteria</taxon>
        <taxon>Bacillati</taxon>
        <taxon>Cyanobacteriota</taxon>
        <taxon>Cyanophyceae</taxon>
        <taxon>Nostocales</taxon>
        <taxon>Nostocaceae</taxon>
        <taxon>Anabaena</taxon>
    </lineage>
</organism>
<dbReference type="EMBL" id="JACJRF010000057">
    <property type="protein sequence ID" value="MBD2346836.1"/>
    <property type="molecule type" value="Genomic_DNA"/>
</dbReference>
<evidence type="ECO:0000256" key="1">
    <source>
        <dbReference type="SAM" id="MobiDB-lite"/>
    </source>
</evidence>
<protein>
    <submittedName>
        <fullName evidence="2">Uncharacterized protein</fullName>
    </submittedName>
</protein>
<proteinExistence type="predicted"/>
<name>A0ABR8CUG3_9NOST</name>
<comment type="caution">
    <text evidence="2">The sequence shown here is derived from an EMBL/GenBank/DDBJ whole genome shotgun (WGS) entry which is preliminary data.</text>
</comment>
<evidence type="ECO:0000313" key="2">
    <source>
        <dbReference type="EMBL" id="MBD2346836.1"/>
    </source>
</evidence>
<dbReference type="Proteomes" id="UP000607281">
    <property type="component" value="Unassembled WGS sequence"/>
</dbReference>
<dbReference type="RefSeq" id="WP_190409245.1">
    <property type="nucleotide sequence ID" value="NZ_JACJRF010000057.1"/>
</dbReference>
<reference evidence="2 3" key="1">
    <citation type="journal article" date="2020" name="ISME J.">
        <title>Comparative genomics reveals insights into cyanobacterial evolution and habitat adaptation.</title>
        <authorList>
            <person name="Chen M.Y."/>
            <person name="Teng W.K."/>
            <person name="Zhao L."/>
            <person name="Hu C.X."/>
            <person name="Zhou Y.K."/>
            <person name="Han B.P."/>
            <person name="Song L.R."/>
            <person name="Shu W.S."/>
        </authorList>
    </citation>
    <scope>NUCLEOTIDE SEQUENCE [LARGE SCALE GENOMIC DNA]</scope>
    <source>
        <strain evidence="2 3">FACHB-260</strain>
    </source>
</reference>
<feature type="region of interest" description="Disordered" evidence="1">
    <location>
        <begin position="36"/>
        <end position="58"/>
    </location>
</feature>
<feature type="compositionally biased region" description="Basic and acidic residues" evidence="1">
    <location>
        <begin position="37"/>
        <end position="58"/>
    </location>
</feature>
<accession>A0ABR8CUG3</accession>
<evidence type="ECO:0000313" key="3">
    <source>
        <dbReference type="Proteomes" id="UP000607281"/>
    </source>
</evidence>
<sequence>MIANSIKKEQYVDERYKTIQFLTELNFPALPVAPKQDPYKYPKRDQNGKFEYEADGKTPKPLYTGKNPSYLDKHGIPHLIQHQKYQKTLPTQQEIYIWFAHPDNGVGTLGGWNKTVWLDFDVKHFKSPQDCKDTVLKWLEQNTLHIL</sequence>